<dbReference type="Gene3D" id="3.40.630.10">
    <property type="entry name" value="Zn peptidases"/>
    <property type="match status" value="1"/>
</dbReference>
<accession>A0A8I5N0J9</accession>
<dbReference type="InterPro" id="IPR039373">
    <property type="entry name" value="Peptidase_M28B"/>
</dbReference>
<organism evidence="3 4">
    <name type="scientific">Papio anubis</name>
    <name type="common">Olive baboon</name>
    <dbReference type="NCBI Taxonomy" id="9555"/>
    <lineage>
        <taxon>Eukaryota</taxon>
        <taxon>Metazoa</taxon>
        <taxon>Chordata</taxon>
        <taxon>Craniata</taxon>
        <taxon>Vertebrata</taxon>
        <taxon>Euteleostomi</taxon>
        <taxon>Mammalia</taxon>
        <taxon>Eutheria</taxon>
        <taxon>Euarchontoglires</taxon>
        <taxon>Primates</taxon>
        <taxon>Haplorrhini</taxon>
        <taxon>Catarrhini</taxon>
        <taxon>Cercopithecidae</taxon>
        <taxon>Cercopithecinae</taxon>
        <taxon>Papio</taxon>
    </lineage>
</organism>
<evidence type="ECO:0000256" key="2">
    <source>
        <dbReference type="SAM" id="Phobius"/>
    </source>
</evidence>
<reference evidence="3" key="3">
    <citation type="submission" date="2025-09" db="UniProtKB">
        <authorList>
            <consortium name="Ensembl"/>
        </authorList>
    </citation>
    <scope>IDENTIFICATION</scope>
</reference>
<proteinExistence type="inferred from homology"/>
<dbReference type="Proteomes" id="UP000028761">
    <property type="component" value="Chromosome 2"/>
</dbReference>
<dbReference type="AlphaFoldDB" id="A0A8I5N0J9"/>
<gene>
    <name evidence="3" type="primary">NAALADL2</name>
</gene>
<dbReference type="FunFam" id="1.20.930.40:FF:000004">
    <property type="entry name" value="N-acetylated alpha-linked acidic dipeptidase like 2"/>
    <property type="match status" value="1"/>
</dbReference>
<keyword evidence="2" id="KW-1133">Transmembrane helix</keyword>
<dbReference type="SUPFAM" id="SSF47672">
    <property type="entry name" value="Transferrin receptor-like dimerisation domain"/>
    <property type="match status" value="1"/>
</dbReference>
<keyword evidence="4" id="KW-1185">Reference proteome</keyword>
<evidence type="ECO:0000313" key="4">
    <source>
        <dbReference type="Proteomes" id="UP000028761"/>
    </source>
</evidence>
<name>A0A8I5N0J9_PAPAN</name>
<evidence type="ECO:0000313" key="3">
    <source>
        <dbReference type="Ensembl" id="ENSPANP00000052566.1"/>
    </source>
</evidence>
<dbReference type="Ensembl" id="ENSPANT00000061071.1">
    <property type="protein sequence ID" value="ENSPANP00000052566.1"/>
    <property type="gene ID" value="ENSPANG00000024430.3"/>
</dbReference>
<reference evidence="3 4" key="1">
    <citation type="submission" date="2012-03" db="EMBL/GenBank/DDBJ databases">
        <title>Whole Genome Assembly of Papio anubis.</title>
        <authorList>
            <person name="Liu Y.L."/>
            <person name="Abraham K.A."/>
            <person name="Akbar H.A."/>
            <person name="Ali S.A."/>
            <person name="Anosike U.A."/>
            <person name="Aqrawi P.A."/>
            <person name="Arias F.A."/>
            <person name="Attaway T.A."/>
            <person name="Awwad R.A."/>
            <person name="Babu C.B."/>
            <person name="Bandaranaike D.B."/>
            <person name="Battles P.B."/>
            <person name="Bell A.B."/>
            <person name="Beltran B.B."/>
            <person name="Berhane-Mersha D.B."/>
            <person name="Bess C.B."/>
            <person name="Bickham C.B."/>
            <person name="Bolden T.B."/>
            <person name="Carter K.C."/>
            <person name="Chau D.C."/>
            <person name="Chavez A.C."/>
            <person name="Clerc-Blankenburg K.C."/>
            <person name="Coyle M.C."/>
            <person name="Dao M.D."/>
            <person name="Davila M.L.D."/>
            <person name="Davy-Carroll L.D."/>
            <person name="Denson S.D."/>
            <person name="Dinh H.D."/>
            <person name="Fernandez S.F."/>
            <person name="Fernando P.F."/>
            <person name="Forbes L.F."/>
            <person name="Francis C.F."/>
            <person name="Francisco L.F."/>
            <person name="Fu Q.F."/>
            <person name="Garcia-Iii R.G."/>
            <person name="Garrett T.G."/>
            <person name="Gross S.G."/>
            <person name="Gubbala S.G."/>
            <person name="Hirani K.H."/>
            <person name="Hogues M.H."/>
            <person name="Hollins B.H."/>
            <person name="Jackson L.J."/>
            <person name="Javaid M.J."/>
            <person name="Jhangiani S.J."/>
            <person name="Johnson A.J."/>
            <person name="Johnson B.J."/>
            <person name="Jones J.J."/>
            <person name="Joshi V.J."/>
            <person name="Kalu J.K."/>
            <person name="Khan N.K."/>
            <person name="Korchina V.K."/>
            <person name="Kovar C.K."/>
            <person name="Lago L.L."/>
            <person name="Lara F.L."/>
            <person name="Le T.-K.L."/>
            <person name="Lee S.L."/>
            <person name="Legall-Iii F.L."/>
            <person name="Lemon S.L."/>
            <person name="Liu J.L."/>
            <person name="Liu Y.-S.L."/>
            <person name="Liyanage D.L."/>
            <person name="Lopez J.L."/>
            <person name="Lorensuhewa L.L."/>
            <person name="Mata R.M."/>
            <person name="Mathew T.M."/>
            <person name="Mercado C.M."/>
            <person name="Mercado I.M."/>
            <person name="Morales K.M."/>
            <person name="Morgan M.M."/>
            <person name="Munidasa M.M."/>
            <person name="Ngo D.N."/>
            <person name="Nguyen L.N."/>
            <person name="Nguyen T.N."/>
            <person name="Nguyen N.N."/>
            <person name="Obregon M.O."/>
            <person name="Okwuonu G.O."/>
            <person name="Ongeri F.O."/>
            <person name="Onwere C.O."/>
            <person name="Osifeso I.O."/>
            <person name="Parra A.P."/>
            <person name="Patil S.P."/>
            <person name="Perez A.P."/>
            <person name="Perez Y.P."/>
            <person name="Pham C.P."/>
            <person name="Pu L.-L.P."/>
            <person name="Puazo M.P."/>
            <person name="Quiroz J.Q."/>
            <person name="Rouhana J.R."/>
            <person name="Ruiz M.R."/>
            <person name="Ruiz S.-J.R."/>
            <person name="Saada N.S."/>
            <person name="Santibanez J.S."/>
            <person name="Scheel M.S."/>
            <person name="Schneider B.S."/>
            <person name="Simmons D.S."/>
            <person name="Sisson I.S."/>
            <person name="Tang L.-Y.T."/>
            <person name="Thornton R.T."/>
            <person name="Tisius J.T."/>
            <person name="Toledanes G.T."/>
            <person name="Trejos Z.T."/>
            <person name="Usmani K.U."/>
            <person name="Varghese R.V."/>
            <person name="Vattathil S.V."/>
            <person name="Vee V.V."/>
            <person name="Walker D.W."/>
            <person name="Weissenberger G.W."/>
            <person name="White C.W."/>
            <person name="Williams A.W."/>
            <person name="Woodworth J.W."/>
            <person name="Wright R.W."/>
            <person name="Zhu Y.Z."/>
            <person name="Han Y.H."/>
            <person name="Newsham I.N."/>
            <person name="Nazareth L.N."/>
            <person name="Worley K.W."/>
            <person name="Muzny D.M."/>
            <person name="Rogers J.R."/>
            <person name="Gibbs R.G."/>
        </authorList>
    </citation>
    <scope>NUCLEOTIDE SEQUENCE [LARGE SCALE GENOMIC DNA]</scope>
</reference>
<sequence length="771" mass="86016">MDAQYGLLFCFHLVSFLNCVFILLKYIFLIFTGKKMAYQKVNADQRAPGHSQYLDNDDLQATALDLEWDMEKELEESGFDQFQLDSAENQNLGHSETIDLDLDSIQPATSPKGRFQRLQEESDYITHYTRSAPKSNRCNFCHLLKILCIATILFIFGILIGYYVHTNCPSDTPSSGTVDPQLYQEILKTIQAEDIKKSFRNLVQLYKSEDDMEISKKIKTQWTSLGLEDVQFVNYSVLLNLPDPSPSTVTLSSSGQCFHPNGQPCSEEARKDSSQDLLYSYAAYSARGILKAEVIDVSYGMADDLKRIRKIKNVTNQIALLKLGKLPLLYKLSLLEKAGFGGVLLYIDPCDLPKTVNPSHDTFMVSLNPGGDPSTPGYPSVALIASFSDGSFRQSRSNLTSLLVQPISASLVAKLISSPKAGTKNDACSPLELPNNEVRVISMQVQTVTKLKTVTNVVGYVMGLTSPDRYIIVGSHHHTAHSYNGQEWASSTAIITAFIRALMSKVKRGWRPDRTIVFCSWGGTAFGNIGSYEWGEDFKKVLQKNVVAYISIHSPLRGNSSLHPVASPSLQQLVVEGPSFLSEALFSTRATKIEEMDPSFNLHETITKLSGEVILQIANEPVLPFNAIDIALEVQNNLKGDQPNTHQLLAMASRLRESAELFQSDEMRPANDPKERASNRIRMLNDILQDMEKSFLVKQAPPGFYRNILYHLDEKTSRFSILVEAWEHCKPLASNETLQEALSEVLNSINSAQVYFKAGLDVFRSVLNGKN</sequence>
<protein>
    <submittedName>
        <fullName evidence="3">N-acetylated alpha-linked acidic dipeptidase like 2</fullName>
    </submittedName>
</protein>
<dbReference type="InterPro" id="IPR036757">
    <property type="entry name" value="TFR-like_dimer_dom_sf"/>
</dbReference>
<keyword evidence="2" id="KW-0472">Membrane</keyword>
<dbReference type="Gene3D" id="3.50.30.30">
    <property type="match status" value="1"/>
</dbReference>
<dbReference type="SUPFAM" id="SSF53187">
    <property type="entry name" value="Zn-dependent exopeptidases"/>
    <property type="match status" value="1"/>
</dbReference>
<dbReference type="FunFam" id="3.40.630.10:FF:000101">
    <property type="entry name" value="N-acetylated alpha-linked acidic dipeptidase like 1"/>
    <property type="match status" value="1"/>
</dbReference>
<dbReference type="PANTHER" id="PTHR10404">
    <property type="entry name" value="N-ACETYLATED-ALPHA-LINKED ACIDIC DIPEPTIDASE"/>
    <property type="match status" value="1"/>
</dbReference>
<feature type="transmembrane region" description="Helical" evidence="2">
    <location>
        <begin position="6"/>
        <end position="31"/>
    </location>
</feature>
<evidence type="ECO:0000256" key="1">
    <source>
        <dbReference type="ARBA" id="ARBA00005634"/>
    </source>
</evidence>
<dbReference type="SUPFAM" id="SSF52025">
    <property type="entry name" value="PA domain"/>
    <property type="match status" value="1"/>
</dbReference>
<dbReference type="Gene3D" id="1.20.930.40">
    <property type="entry name" value="Transferrin receptor-like, dimerisation domain"/>
    <property type="match status" value="1"/>
</dbReference>
<dbReference type="InterPro" id="IPR046450">
    <property type="entry name" value="PA_dom_sf"/>
</dbReference>
<keyword evidence="2" id="KW-0812">Transmembrane</keyword>
<dbReference type="FunFam" id="3.50.30.30:FF:000028">
    <property type="entry name" value="N-acetylated alpha-linked acidic dipeptidase like 2"/>
    <property type="match status" value="1"/>
</dbReference>
<dbReference type="GeneTree" id="ENSGT01030000234598"/>
<comment type="similarity">
    <text evidence="1">Belongs to the peptidase M28 family. M28B subfamily.</text>
</comment>
<feature type="transmembrane region" description="Helical" evidence="2">
    <location>
        <begin position="143"/>
        <end position="164"/>
    </location>
</feature>
<reference evidence="3" key="2">
    <citation type="submission" date="2025-08" db="UniProtKB">
        <authorList>
            <consortium name="Ensembl"/>
        </authorList>
    </citation>
    <scope>IDENTIFICATION</scope>
</reference>
<dbReference type="PANTHER" id="PTHR10404:SF32">
    <property type="entry name" value="INACTIVE N-ACETYLATED-ALPHA-LINKED ACIDIC DIPEPTIDASE-LIKE PROTEIN 2"/>
    <property type="match status" value="1"/>
</dbReference>